<comment type="caution">
    <text evidence="9">The sequence shown here is derived from an EMBL/GenBank/DDBJ whole genome shotgun (WGS) entry which is preliminary data.</text>
</comment>
<dbReference type="InterPro" id="IPR039425">
    <property type="entry name" value="RNA_pol_sigma-70-like"/>
</dbReference>
<keyword evidence="6" id="KW-0472">Membrane</keyword>
<keyword evidence="10" id="KW-1185">Reference proteome</keyword>
<comment type="similarity">
    <text evidence="1">Belongs to the sigma-70 factor family. ECF subfamily.</text>
</comment>
<evidence type="ECO:0000313" key="10">
    <source>
        <dbReference type="Proteomes" id="UP001519332"/>
    </source>
</evidence>
<dbReference type="Proteomes" id="UP001519332">
    <property type="component" value="Unassembled WGS sequence"/>
</dbReference>
<dbReference type="InterPro" id="IPR036388">
    <property type="entry name" value="WH-like_DNA-bd_sf"/>
</dbReference>
<keyword evidence="4" id="KW-0238">DNA-binding</keyword>
<accession>A0ABS4U2U8</accession>
<dbReference type="SUPFAM" id="SSF88659">
    <property type="entry name" value="Sigma3 and sigma4 domains of RNA polymerase sigma factors"/>
    <property type="match status" value="1"/>
</dbReference>
<evidence type="ECO:0000256" key="5">
    <source>
        <dbReference type="ARBA" id="ARBA00023163"/>
    </source>
</evidence>
<dbReference type="PANTHER" id="PTHR43133">
    <property type="entry name" value="RNA POLYMERASE ECF-TYPE SIGMA FACTO"/>
    <property type="match status" value="1"/>
</dbReference>
<dbReference type="EMBL" id="JAGINW010000001">
    <property type="protein sequence ID" value="MBP2330515.1"/>
    <property type="molecule type" value="Genomic_DNA"/>
</dbReference>
<dbReference type="SUPFAM" id="SSF88946">
    <property type="entry name" value="Sigma2 domain of RNA polymerase sigma factors"/>
    <property type="match status" value="1"/>
</dbReference>
<evidence type="ECO:0000256" key="2">
    <source>
        <dbReference type="ARBA" id="ARBA00023015"/>
    </source>
</evidence>
<evidence type="ECO:0000256" key="3">
    <source>
        <dbReference type="ARBA" id="ARBA00023082"/>
    </source>
</evidence>
<sequence>MTAPWHEQAIHEAYERNVDRLVAYARRTIRSHNLSDAEADAEGIVQDAYLKALTRWAEIEEPVPWLYAVITHRVREIRRRSVPTTELTESAGWRWSSASAPAGPDVAAEFRAVLGDLARLPEAEAVVTYLARVEGWSHDEIAEYRSITAGASRVTLHRATQRMRLRWSALNNWTRPAWQGRRAWWGTVFGCLLVGMIAVILLL</sequence>
<gene>
    <name evidence="9" type="ORF">JOF56_010900</name>
</gene>
<evidence type="ECO:0000313" key="9">
    <source>
        <dbReference type="EMBL" id="MBP2330515.1"/>
    </source>
</evidence>
<evidence type="ECO:0000256" key="6">
    <source>
        <dbReference type="SAM" id="Phobius"/>
    </source>
</evidence>
<name>A0ABS4U2U8_9PSEU</name>
<dbReference type="InterPro" id="IPR014284">
    <property type="entry name" value="RNA_pol_sigma-70_dom"/>
</dbReference>
<reference evidence="9 10" key="1">
    <citation type="submission" date="2021-03" db="EMBL/GenBank/DDBJ databases">
        <title>Sequencing the genomes of 1000 actinobacteria strains.</title>
        <authorList>
            <person name="Klenk H.-P."/>
        </authorList>
    </citation>
    <scope>NUCLEOTIDE SEQUENCE [LARGE SCALE GENOMIC DNA]</scope>
    <source>
        <strain evidence="9 10">DSM 46670</strain>
    </source>
</reference>
<dbReference type="Gene3D" id="1.10.10.10">
    <property type="entry name" value="Winged helix-like DNA-binding domain superfamily/Winged helix DNA-binding domain"/>
    <property type="match status" value="1"/>
</dbReference>
<dbReference type="Pfam" id="PF04542">
    <property type="entry name" value="Sigma70_r2"/>
    <property type="match status" value="1"/>
</dbReference>
<keyword evidence="5" id="KW-0804">Transcription</keyword>
<feature type="domain" description="RNA polymerase sigma factor 70 region 4 type 2" evidence="8">
    <location>
        <begin position="117"/>
        <end position="163"/>
    </location>
</feature>
<dbReference type="RefSeq" id="WP_209647116.1">
    <property type="nucleotide sequence ID" value="NZ_JAGINW010000001.1"/>
</dbReference>
<organism evidence="9 10">
    <name type="scientific">Kibdelosporangium banguiense</name>
    <dbReference type="NCBI Taxonomy" id="1365924"/>
    <lineage>
        <taxon>Bacteria</taxon>
        <taxon>Bacillati</taxon>
        <taxon>Actinomycetota</taxon>
        <taxon>Actinomycetes</taxon>
        <taxon>Pseudonocardiales</taxon>
        <taxon>Pseudonocardiaceae</taxon>
        <taxon>Kibdelosporangium</taxon>
    </lineage>
</organism>
<evidence type="ECO:0000259" key="8">
    <source>
        <dbReference type="Pfam" id="PF08281"/>
    </source>
</evidence>
<dbReference type="InterPro" id="IPR013325">
    <property type="entry name" value="RNA_pol_sigma_r2"/>
</dbReference>
<dbReference type="InterPro" id="IPR013249">
    <property type="entry name" value="RNA_pol_sigma70_r4_t2"/>
</dbReference>
<evidence type="ECO:0000259" key="7">
    <source>
        <dbReference type="Pfam" id="PF04542"/>
    </source>
</evidence>
<dbReference type="InterPro" id="IPR013324">
    <property type="entry name" value="RNA_pol_sigma_r3/r4-like"/>
</dbReference>
<feature type="transmembrane region" description="Helical" evidence="6">
    <location>
        <begin position="183"/>
        <end position="202"/>
    </location>
</feature>
<keyword evidence="2" id="KW-0805">Transcription regulation</keyword>
<dbReference type="NCBIfam" id="TIGR02937">
    <property type="entry name" value="sigma70-ECF"/>
    <property type="match status" value="1"/>
</dbReference>
<evidence type="ECO:0000256" key="4">
    <source>
        <dbReference type="ARBA" id="ARBA00023125"/>
    </source>
</evidence>
<keyword evidence="3" id="KW-0731">Sigma factor</keyword>
<dbReference type="Gene3D" id="1.10.1740.10">
    <property type="match status" value="1"/>
</dbReference>
<proteinExistence type="inferred from homology"/>
<feature type="domain" description="RNA polymerase sigma-70 region 2" evidence="7">
    <location>
        <begin position="14"/>
        <end position="80"/>
    </location>
</feature>
<keyword evidence="6" id="KW-0812">Transmembrane</keyword>
<evidence type="ECO:0000256" key="1">
    <source>
        <dbReference type="ARBA" id="ARBA00010641"/>
    </source>
</evidence>
<dbReference type="Pfam" id="PF08281">
    <property type="entry name" value="Sigma70_r4_2"/>
    <property type="match status" value="1"/>
</dbReference>
<dbReference type="PANTHER" id="PTHR43133:SF8">
    <property type="entry name" value="RNA POLYMERASE SIGMA FACTOR HI_1459-RELATED"/>
    <property type="match status" value="1"/>
</dbReference>
<dbReference type="InterPro" id="IPR007627">
    <property type="entry name" value="RNA_pol_sigma70_r2"/>
</dbReference>
<keyword evidence="6" id="KW-1133">Transmembrane helix</keyword>
<protein>
    <submittedName>
        <fullName evidence="9">RNA polymerase sigma factor (Sigma-70 family)</fullName>
    </submittedName>
</protein>